<proteinExistence type="predicted"/>
<dbReference type="EMBL" id="UYWY01025420">
    <property type="protein sequence ID" value="VDM49669.1"/>
    <property type="molecule type" value="Genomic_DNA"/>
</dbReference>
<keyword evidence="2" id="KW-1185">Reference proteome</keyword>
<reference evidence="3" key="1">
    <citation type="submission" date="2016-06" db="UniProtKB">
        <authorList>
            <consortium name="WormBaseParasite"/>
        </authorList>
    </citation>
    <scope>IDENTIFICATION</scope>
</reference>
<organism evidence="2 3">
    <name type="scientific">Toxocara canis</name>
    <name type="common">Canine roundworm</name>
    <dbReference type="NCBI Taxonomy" id="6265"/>
    <lineage>
        <taxon>Eukaryota</taxon>
        <taxon>Metazoa</taxon>
        <taxon>Ecdysozoa</taxon>
        <taxon>Nematoda</taxon>
        <taxon>Chromadorea</taxon>
        <taxon>Rhabditida</taxon>
        <taxon>Spirurina</taxon>
        <taxon>Ascaridomorpha</taxon>
        <taxon>Ascaridoidea</taxon>
        <taxon>Toxocaridae</taxon>
        <taxon>Toxocara</taxon>
    </lineage>
</organism>
<reference evidence="1 2" key="2">
    <citation type="submission" date="2018-11" db="EMBL/GenBank/DDBJ databases">
        <authorList>
            <consortium name="Pathogen Informatics"/>
        </authorList>
    </citation>
    <scope>NUCLEOTIDE SEQUENCE [LARGE SCALE GENOMIC DNA]</scope>
</reference>
<dbReference type="Proteomes" id="UP000050794">
    <property type="component" value="Unassembled WGS sequence"/>
</dbReference>
<evidence type="ECO:0000313" key="2">
    <source>
        <dbReference type="Proteomes" id="UP000050794"/>
    </source>
</evidence>
<sequence length="86" mass="9611">MVEEKGKIYERSVHEFDTQAGKVASYPGRMPEDKENHQKEILETFKGFQYFDVLASFHQNAAAMLGEHLSRLGVQSPIDVAAAIAT</sequence>
<gene>
    <name evidence="1" type="ORF">TCNE_LOCUS18348</name>
</gene>
<protein>
    <submittedName>
        <fullName evidence="3">Deoxyhypusine synthase</fullName>
    </submittedName>
</protein>
<dbReference type="AlphaFoldDB" id="A0A183VC78"/>
<accession>A0A183VC78</accession>
<evidence type="ECO:0000313" key="1">
    <source>
        <dbReference type="EMBL" id="VDM49669.1"/>
    </source>
</evidence>
<evidence type="ECO:0000313" key="3">
    <source>
        <dbReference type="WBParaSite" id="TCNE_0001835201-mRNA-1"/>
    </source>
</evidence>
<dbReference type="WBParaSite" id="TCNE_0001835201-mRNA-1">
    <property type="protein sequence ID" value="TCNE_0001835201-mRNA-1"/>
    <property type="gene ID" value="TCNE_0001835201"/>
</dbReference>
<name>A0A183VC78_TOXCA</name>